<keyword evidence="3 6" id="KW-0326">Glycosidase</keyword>
<name>A0A9N8JTA0_9PEZI</name>
<evidence type="ECO:0000256" key="7">
    <source>
        <dbReference type="SAM" id="SignalP"/>
    </source>
</evidence>
<feature type="active site" description="Proton acceptor" evidence="4">
    <location>
        <position position="36"/>
    </location>
</feature>
<dbReference type="Proteomes" id="UP000714618">
    <property type="component" value="Unassembled WGS sequence"/>
</dbReference>
<dbReference type="PANTHER" id="PTHR42812">
    <property type="entry name" value="BETA-XYLOSIDASE"/>
    <property type="match status" value="1"/>
</dbReference>
<feature type="chain" id="PRO_5040238958" description="Arabinanase/levansucrase/invertase" evidence="7">
    <location>
        <begin position="18"/>
        <end position="336"/>
    </location>
</feature>
<organism evidence="8 9">
    <name type="scientific">Aureobasidium mustum</name>
    <dbReference type="NCBI Taxonomy" id="2773714"/>
    <lineage>
        <taxon>Eukaryota</taxon>
        <taxon>Fungi</taxon>
        <taxon>Dikarya</taxon>
        <taxon>Ascomycota</taxon>
        <taxon>Pezizomycotina</taxon>
        <taxon>Dothideomycetes</taxon>
        <taxon>Dothideomycetidae</taxon>
        <taxon>Dothideales</taxon>
        <taxon>Saccotheciaceae</taxon>
        <taxon>Aureobasidium</taxon>
    </lineage>
</organism>
<evidence type="ECO:0000256" key="2">
    <source>
        <dbReference type="ARBA" id="ARBA00022801"/>
    </source>
</evidence>
<evidence type="ECO:0000313" key="8">
    <source>
        <dbReference type="EMBL" id="CAD0091169.1"/>
    </source>
</evidence>
<dbReference type="CDD" id="cd08999">
    <property type="entry name" value="GH43_ABN-like"/>
    <property type="match status" value="1"/>
</dbReference>
<dbReference type="InterPro" id="IPR051795">
    <property type="entry name" value="Glycosyl_Hydrlase_43"/>
</dbReference>
<dbReference type="OrthoDB" id="3879658at2759"/>
<dbReference type="AlphaFoldDB" id="A0A9N8JTA0"/>
<dbReference type="PANTHER" id="PTHR42812:SF5">
    <property type="entry name" value="ENDO-ARABINASE"/>
    <property type="match status" value="1"/>
</dbReference>
<dbReference type="Gene3D" id="2.115.10.20">
    <property type="entry name" value="Glycosyl hydrolase domain, family 43"/>
    <property type="match status" value="1"/>
</dbReference>
<comment type="caution">
    <text evidence="8">The sequence shown here is derived from an EMBL/GenBank/DDBJ whole genome shotgun (WGS) entry which is preliminary data.</text>
</comment>
<evidence type="ECO:0000256" key="4">
    <source>
        <dbReference type="PIRSR" id="PIRSR606710-1"/>
    </source>
</evidence>
<dbReference type="InterPro" id="IPR023296">
    <property type="entry name" value="Glyco_hydro_beta-prop_sf"/>
</dbReference>
<dbReference type="EMBL" id="CAIJEO010000004">
    <property type="protein sequence ID" value="CAD0091169.1"/>
    <property type="molecule type" value="Genomic_DNA"/>
</dbReference>
<accession>A0A9N8JTA0</accession>
<proteinExistence type="inferred from homology"/>
<reference evidence="8" key="1">
    <citation type="submission" date="2020-06" db="EMBL/GenBank/DDBJ databases">
        <authorList>
            <person name="Onetto C."/>
        </authorList>
    </citation>
    <scope>NUCLEOTIDE SEQUENCE</scope>
</reference>
<evidence type="ECO:0000256" key="1">
    <source>
        <dbReference type="ARBA" id="ARBA00009865"/>
    </source>
</evidence>
<sequence length="336" mass="35854">MLSTTFTLLATALLCSAAPVDKRSTSGAVITTDFPDPALVSVNNKWFAFGTQSLYDYKNIHIQVASSSDFNSWSLHEGQDALPNLPGWVDQSNPLVWAPDVMHLVSWSYPFDREPTRLTHQQDDGTFVMYFSATTNTGGNGNYHCIGTATSSNVEGPYNPSPDPWYCPVDQGGAIDAAGFRDADGTWYITYKIDGNAKGNGGICNNGNAPIVNTPLIIQKVGADGISKQGSPSTIMNLQSSDGPDIEAPAMIRRGSTYILMFSSHCYSTNSYDTLYATSNSPTGGFVRGGSLLGGGRGGLDASLDATHVAFHGLQGDGRRFMYTGTLNINGNTVTL</sequence>
<evidence type="ECO:0000256" key="6">
    <source>
        <dbReference type="RuleBase" id="RU361187"/>
    </source>
</evidence>
<keyword evidence="9" id="KW-1185">Reference proteome</keyword>
<dbReference type="Pfam" id="PF04616">
    <property type="entry name" value="Glyco_hydro_43"/>
    <property type="match status" value="1"/>
</dbReference>
<evidence type="ECO:0000256" key="3">
    <source>
        <dbReference type="ARBA" id="ARBA00023295"/>
    </source>
</evidence>
<evidence type="ECO:0000313" key="9">
    <source>
        <dbReference type="Proteomes" id="UP000714618"/>
    </source>
</evidence>
<dbReference type="SUPFAM" id="SSF75005">
    <property type="entry name" value="Arabinanase/levansucrase/invertase"/>
    <property type="match status" value="1"/>
</dbReference>
<evidence type="ECO:0000256" key="5">
    <source>
        <dbReference type="PIRSR" id="PIRSR606710-2"/>
    </source>
</evidence>
<comment type="similarity">
    <text evidence="1 6">Belongs to the glycosyl hydrolase 43 family.</text>
</comment>
<gene>
    <name evidence="8" type="ORF">AWRI4233_LOCUS3135</name>
</gene>
<dbReference type="InterPro" id="IPR006710">
    <property type="entry name" value="Glyco_hydro_43"/>
</dbReference>
<dbReference type="GO" id="GO:0005975">
    <property type="term" value="P:carbohydrate metabolic process"/>
    <property type="evidence" value="ECO:0007669"/>
    <property type="project" value="InterPro"/>
</dbReference>
<feature type="signal peptide" evidence="7">
    <location>
        <begin position="1"/>
        <end position="17"/>
    </location>
</feature>
<evidence type="ECO:0008006" key="10">
    <source>
        <dbReference type="Google" id="ProtNLM"/>
    </source>
</evidence>
<feature type="active site" description="Proton donor" evidence="4">
    <location>
        <position position="247"/>
    </location>
</feature>
<feature type="site" description="Important for catalytic activity, responsible for pKa modulation of the active site Glu and correct orientation of both the proton donor and substrate" evidence="5">
    <location>
        <position position="176"/>
    </location>
</feature>
<dbReference type="GO" id="GO:0004553">
    <property type="term" value="F:hydrolase activity, hydrolyzing O-glycosyl compounds"/>
    <property type="evidence" value="ECO:0007669"/>
    <property type="project" value="InterPro"/>
</dbReference>
<keyword evidence="7" id="KW-0732">Signal</keyword>
<protein>
    <recommendedName>
        <fullName evidence="10">Arabinanase/levansucrase/invertase</fullName>
    </recommendedName>
</protein>
<keyword evidence="2 6" id="KW-0378">Hydrolase</keyword>